<keyword evidence="4" id="KW-0762">Sugar transport</keyword>
<keyword evidence="7 8" id="KW-0472">Membrane</keyword>
<organism evidence="11 12">
    <name type="scientific">Coccomyxa subellipsoidea (strain C-169)</name>
    <name type="common">Green microalga</name>
    <dbReference type="NCBI Taxonomy" id="574566"/>
    <lineage>
        <taxon>Eukaryota</taxon>
        <taxon>Viridiplantae</taxon>
        <taxon>Chlorophyta</taxon>
        <taxon>core chlorophytes</taxon>
        <taxon>Trebouxiophyceae</taxon>
        <taxon>Trebouxiophyceae incertae sedis</taxon>
        <taxon>Coccomyxaceae</taxon>
        <taxon>Coccomyxa</taxon>
        <taxon>Coccomyxa subellipsoidea</taxon>
    </lineage>
</organism>
<feature type="non-terminal residue" evidence="11">
    <location>
        <position position="1"/>
    </location>
</feature>
<gene>
    <name evidence="11" type="ORF">COCSUDRAFT_11131</name>
</gene>
<evidence type="ECO:0000256" key="9">
    <source>
        <dbReference type="SAM" id="SignalP"/>
    </source>
</evidence>
<feature type="transmembrane region" description="Helical" evidence="8">
    <location>
        <begin position="194"/>
        <end position="215"/>
    </location>
</feature>
<keyword evidence="3" id="KW-0813">Transport</keyword>
<dbReference type="EMBL" id="AGSI01000001">
    <property type="protein sequence ID" value="EIE27539.1"/>
    <property type="molecule type" value="Genomic_DNA"/>
</dbReference>
<feature type="transmembrane region" description="Helical" evidence="8">
    <location>
        <begin position="125"/>
        <end position="154"/>
    </location>
</feature>
<evidence type="ECO:0000313" key="11">
    <source>
        <dbReference type="EMBL" id="EIE27539.1"/>
    </source>
</evidence>
<evidence type="ECO:0000256" key="4">
    <source>
        <dbReference type="ARBA" id="ARBA00022597"/>
    </source>
</evidence>
<dbReference type="GO" id="GO:0055062">
    <property type="term" value="P:phosphate ion homeostasis"/>
    <property type="evidence" value="ECO:0007669"/>
    <property type="project" value="UniProtKB-ARBA"/>
</dbReference>
<dbReference type="Gene3D" id="1.20.1250.20">
    <property type="entry name" value="MFS general substrate transporter like domains"/>
    <property type="match status" value="2"/>
</dbReference>
<accession>I0ZA70</accession>
<dbReference type="KEGG" id="csl:COCSUDRAFT_11131"/>
<keyword evidence="6 8" id="KW-1133">Transmembrane helix</keyword>
<dbReference type="PROSITE" id="PS50850">
    <property type="entry name" value="MFS"/>
    <property type="match status" value="1"/>
</dbReference>
<feature type="signal peptide" evidence="9">
    <location>
        <begin position="1"/>
        <end position="18"/>
    </location>
</feature>
<comment type="subcellular location">
    <subcellularLocation>
        <location evidence="1">Membrane</location>
        <topology evidence="1">Multi-pass membrane protein</topology>
    </subcellularLocation>
</comment>
<protein>
    <submittedName>
        <fullName evidence="11">Glycerol-3-phosphate permease-like protein</fullName>
    </submittedName>
</protein>
<dbReference type="SUPFAM" id="SSF103473">
    <property type="entry name" value="MFS general substrate transporter"/>
    <property type="match status" value="1"/>
</dbReference>
<feature type="domain" description="Major facilitator superfamily (MFS) profile" evidence="10">
    <location>
        <begin position="28"/>
        <end position="469"/>
    </location>
</feature>
<dbReference type="InterPro" id="IPR000849">
    <property type="entry name" value="Sugar_P_transporter"/>
</dbReference>
<evidence type="ECO:0000256" key="1">
    <source>
        <dbReference type="ARBA" id="ARBA00004141"/>
    </source>
</evidence>
<proteinExistence type="inferred from homology"/>
<dbReference type="Pfam" id="PF07690">
    <property type="entry name" value="MFS_1"/>
    <property type="match status" value="1"/>
</dbReference>
<dbReference type="GeneID" id="17045554"/>
<feature type="transmembrane region" description="Helical" evidence="8">
    <location>
        <begin position="368"/>
        <end position="390"/>
    </location>
</feature>
<evidence type="ECO:0000256" key="2">
    <source>
        <dbReference type="ARBA" id="ARBA00009598"/>
    </source>
</evidence>
<evidence type="ECO:0000313" key="12">
    <source>
        <dbReference type="Proteomes" id="UP000007264"/>
    </source>
</evidence>
<evidence type="ECO:0000256" key="3">
    <source>
        <dbReference type="ARBA" id="ARBA00022448"/>
    </source>
</evidence>
<dbReference type="eggNOG" id="KOG2533">
    <property type="taxonomic scope" value="Eukaryota"/>
</dbReference>
<feature type="transmembrane region" description="Helical" evidence="8">
    <location>
        <begin position="166"/>
        <end position="188"/>
    </location>
</feature>
<feature type="transmembrane region" description="Helical" evidence="8">
    <location>
        <begin position="99"/>
        <end position="119"/>
    </location>
</feature>
<name>I0ZA70_COCSC</name>
<dbReference type="PANTHER" id="PTHR43184:SF12">
    <property type="entry name" value="SUGAR PHOSPHATE EXCHANGER 3"/>
    <property type="match status" value="1"/>
</dbReference>
<keyword evidence="12" id="KW-1185">Reference proteome</keyword>
<dbReference type="Proteomes" id="UP000007264">
    <property type="component" value="Unassembled WGS sequence"/>
</dbReference>
<dbReference type="AlphaFoldDB" id="I0ZA70"/>
<keyword evidence="9" id="KW-0732">Signal</keyword>
<dbReference type="InterPro" id="IPR020846">
    <property type="entry name" value="MFS_dom"/>
</dbReference>
<evidence type="ECO:0000259" key="10">
    <source>
        <dbReference type="PROSITE" id="PS50850"/>
    </source>
</evidence>
<feature type="transmembrane region" description="Helical" evidence="8">
    <location>
        <begin position="410"/>
        <end position="434"/>
    </location>
</feature>
<feature type="transmembrane region" description="Helical" evidence="8">
    <location>
        <begin position="274"/>
        <end position="296"/>
    </location>
</feature>
<feature type="transmembrane region" description="Helical" evidence="8">
    <location>
        <begin position="341"/>
        <end position="361"/>
    </location>
</feature>
<dbReference type="PIRSF" id="PIRSF002808">
    <property type="entry name" value="Hexose_phosphate_transp"/>
    <property type="match status" value="1"/>
</dbReference>
<dbReference type="InterPro" id="IPR036259">
    <property type="entry name" value="MFS_trans_sf"/>
</dbReference>
<evidence type="ECO:0000256" key="6">
    <source>
        <dbReference type="ARBA" id="ARBA00022989"/>
    </source>
</evidence>
<reference evidence="11 12" key="1">
    <citation type="journal article" date="2012" name="Genome Biol.">
        <title>The genome of the polar eukaryotic microalga coccomyxa subellipsoidea reveals traits of cold adaptation.</title>
        <authorList>
            <person name="Blanc G."/>
            <person name="Agarkova I."/>
            <person name="Grimwood J."/>
            <person name="Kuo A."/>
            <person name="Brueggeman A."/>
            <person name="Dunigan D."/>
            <person name="Gurnon J."/>
            <person name="Ladunga I."/>
            <person name="Lindquist E."/>
            <person name="Lucas S."/>
            <person name="Pangilinan J."/>
            <person name="Proschold T."/>
            <person name="Salamov A."/>
            <person name="Schmutz J."/>
            <person name="Weeks D."/>
            <person name="Yamada T."/>
            <person name="Claverie J.M."/>
            <person name="Grigoriev I."/>
            <person name="Van Etten J."/>
            <person name="Lomsadze A."/>
            <person name="Borodovsky M."/>
        </authorList>
    </citation>
    <scope>NUCLEOTIDE SEQUENCE [LARGE SCALE GENOMIC DNA]</scope>
    <source>
        <strain evidence="11 12">C-169</strain>
    </source>
</reference>
<evidence type="ECO:0000256" key="5">
    <source>
        <dbReference type="ARBA" id="ARBA00022692"/>
    </source>
</evidence>
<evidence type="ECO:0000256" key="7">
    <source>
        <dbReference type="ARBA" id="ARBA00023136"/>
    </source>
</evidence>
<keyword evidence="5 8" id="KW-0812">Transmembrane</keyword>
<dbReference type="PANTHER" id="PTHR43184">
    <property type="entry name" value="MAJOR FACILITATOR SUPERFAMILY TRANSPORTER 16, ISOFORM B"/>
    <property type="match status" value="1"/>
</dbReference>
<dbReference type="InterPro" id="IPR011701">
    <property type="entry name" value="MFS"/>
</dbReference>
<comment type="caution">
    <text evidence="11">The sequence shown here is derived from an EMBL/GenBank/DDBJ whole genome shotgun (WGS) entry which is preliminary data.</text>
</comment>
<feature type="transmembrane region" description="Helical" evidence="8">
    <location>
        <begin position="446"/>
        <end position="466"/>
    </location>
</feature>
<sequence length="478" mass="50646">HKALVLLLTFLCYTSFHASRKPMSVVKSVLTGAAGSDSASLDSYLAADGWPWLHEGTLPFNEEGGKLLLGKLDLAFLGAYAAGMFGAGHLGDRIHLRKFLTFGMLASGAMVCSVGLAYFLDIHSFWYFVVVQITGGFLQATGWPSVVAVMGNWYGKGKRGAVMGAWNAHTSVGNILGSVVAAACLSWGWGWAFIMPGVALIAMGLIIWLFLVVEPEEAGLFKMRDSILRRARTKRQLVGVSSQLCIVEVPRALLPPQAERAKGVSMWAALRIPGVVSFALTLFFSKLVAYTFLYWLPFYLNSVDIGGRRLTPKAAGVLSILFDVGGVAGGAIAGALSDSTGAPACVSTAFVFGSVPSMWLYRTFGGSCLSWNVCLMLAAGLFVNGPYALITTAVSADLGSHASVAGNSKALATVTSIIDGMGSCGAALGPLLTGYLSQRAGGFDNVFLMLYIASLAAALLLLRLVLREVRPWPPVYQC</sequence>
<dbReference type="GO" id="GO:0022857">
    <property type="term" value="F:transmembrane transporter activity"/>
    <property type="evidence" value="ECO:0007669"/>
    <property type="project" value="InterPro"/>
</dbReference>
<evidence type="ECO:0000256" key="8">
    <source>
        <dbReference type="SAM" id="Phobius"/>
    </source>
</evidence>
<dbReference type="RefSeq" id="XP_005652083.1">
    <property type="nucleotide sequence ID" value="XM_005652026.1"/>
</dbReference>
<dbReference type="OrthoDB" id="3639251at2759"/>
<comment type="similarity">
    <text evidence="2">Belongs to the major facilitator superfamily. Organophosphate:Pi antiporter (OPA) (TC 2.A.1.4) family.</text>
</comment>
<dbReference type="GO" id="GO:0016020">
    <property type="term" value="C:membrane"/>
    <property type="evidence" value="ECO:0007669"/>
    <property type="project" value="UniProtKB-SubCell"/>
</dbReference>
<feature type="transmembrane region" description="Helical" evidence="8">
    <location>
        <begin position="317"/>
        <end position="335"/>
    </location>
</feature>
<feature type="chain" id="PRO_5003637050" evidence="9">
    <location>
        <begin position="19"/>
        <end position="478"/>
    </location>
</feature>